<gene>
    <name evidence="1" type="ORF">WH47_00075</name>
</gene>
<accession>A0A0L7RKH6</accession>
<keyword evidence="2" id="KW-1185">Reference proteome</keyword>
<evidence type="ECO:0000313" key="2">
    <source>
        <dbReference type="Proteomes" id="UP000053825"/>
    </source>
</evidence>
<organism evidence="1 2">
    <name type="scientific">Habropoda laboriosa</name>
    <dbReference type="NCBI Taxonomy" id="597456"/>
    <lineage>
        <taxon>Eukaryota</taxon>
        <taxon>Metazoa</taxon>
        <taxon>Ecdysozoa</taxon>
        <taxon>Arthropoda</taxon>
        <taxon>Hexapoda</taxon>
        <taxon>Insecta</taxon>
        <taxon>Pterygota</taxon>
        <taxon>Neoptera</taxon>
        <taxon>Endopterygota</taxon>
        <taxon>Hymenoptera</taxon>
        <taxon>Apocrita</taxon>
        <taxon>Aculeata</taxon>
        <taxon>Apoidea</taxon>
        <taxon>Anthophila</taxon>
        <taxon>Apidae</taxon>
        <taxon>Habropoda</taxon>
    </lineage>
</organism>
<dbReference type="Proteomes" id="UP000053825">
    <property type="component" value="Unassembled WGS sequence"/>
</dbReference>
<protein>
    <submittedName>
        <fullName evidence="1">Uncharacterized protein</fullName>
    </submittedName>
</protein>
<dbReference type="Gene3D" id="3.30.420.10">
    <property type="entry name" value="Ribonuclease H-like superfamily/Ribonuclease H"/>
    <property type="match status" value="1"/>
</dbReference>
<sequence>MLNLFSLRVHLIRRHQTSFWVYVNKRRTIEELKENIRAEIRRLGPETLRTVMQNAVERACICEQENGGHFGDVVFHTYY</sequence>
<dbReference type="GO" id="GO:0003676">
    <property type="term" value="F:nucleic acid binding"/>
    <property type="evidence" value="ECO:0007669"/>
    <property type="project" value="InterPro"/>
</dbReference>
<name>A0A0L7RKH6_9HYME</name>
<dbReference type="InterPro" id="IPR036397">
    <property type="entry name" value="RNaseH_sf"/>
</dbReference>
<dbReference type="EMBL" id="KQ414572">
    <property type="protein sequence ID" value="KOC71318.1"/>
    <property type="molecule type" value="Genomic_DNA"/>
</dbReference>
<dbReference type="AlphaFoldDB" id="A0A0L7RKH6"/>
<reference evidence="1 2" key="1">
    <citation type="submission" date="2015-07" db="EMBL/GenBank/DDBJ databases">
        <title>The genome of Habropoda laboriosa.</title>
        <authorList>
            <person name="Pan H."/>
            <person name="Kapheim K."/>
        </authorList>
    </citation>
    <scope>NUCLEOTIDE SEQUENCE [LARGE SCALE GENOMIC DNA]</scope>
    <source>
        <strain evidence="1">0110345459</strain>
    </source>
</reference>
<proteinExistence type="predicted"/>
<evidence type="ECO:0000313" key="1">
    <source>
        <dbReference type="EMBL" id="KOC71318.1"/>
    </source>
</evidence>